<comment type="caution">
    <text evidence="2">The sequence shown here is derived from an EMBL/GenBank/DDBJ whole genome shotgun (WGS) entry which is preliminary data.</text>
</comment>
<proteinExistence type="predicted"/>
<reference evidence="2 3" key="1">
    <citation type="submission" date="2017-02" db="EMBL/GenBank/DDBJ databases">
        <title>Complete genome sequences of Mycobacterium kansasii strains isolated from rhesus macaques.</title>
        <authorList>
            <person name="Panda A."/>
            <person name="Nagaraj S."/>
            <person name="Zhao X."/>
            <person name="Tettelin H."/>
            <person name="Detolla L.J."/>
        </authorList>
    </citation>
    <scope>NUCLEOTIDE SEQUENCE [LARGE SCALE GENOMIC DNA]</scope>
    <source>
        <strain evidence="2 3">11-3813</strain>
    </source>
</reference>
<feature type="region of interest" description="Disordered" evidence="1">
    <location>
        <begin position="1"/>
        <end position="20"/>
    </location>
</feature>
<name>A0A1V3WP46_MYCKA</name>
<evidence type="ECO:0000313" key="3">
    <source>
        <dbReference type="Proteomes" id="UP000189229"/>
    </source>
</evidence>
<dbReference type="Proteomes" id="UP000189229">
    <property type="component" value="Unassembled WGS sequence"/>
</dbReference>
<sequence length="103" mass="11677">MICSGHEETEKNMTAKQPAPTLVAGRNRHWPARTHKQRRSRPSQVVRHLIFAGETMPQRWNPEWALVRVFRELPSTVGCRRASPPAARRLIPASWLATAGFIG</sequence>
<evidence type="ECO:0000313" key="2">
    <source>
        <dbReference type="EMBL" id="OOK68754.1"/>
    </source>
</evidence>
<evidence type="ECO:0000256" key="1">
    <source>
        <dbReference type="SAM" id="MobiDB-lite"/>
    </source>
</evidence>
<dbReference type="EMBL" id="MVBM01000007">
    <property type="protein sequence ID" value="OOK68754.1"/>
    <property type="molecule type" value="Genomic_DNA"/>
</dbReference>
<feature type="compositionally biased region" description="Basic and acidic residues" evidence="1">
    <location>
        <begin position="1"/>
        <end position="13"/>
    </location>
</feature>
<organism evidence="2 3">
    <name type="scientific">Mycobacterium kansasii</name>
    <dbReference type="NCBI Taxonomy" id="1768"/>
    <lineage>
        <taxon>Bacteria</taxon>
        <taxon>Bacillati</taxon>
        <taxon>Actinomycetota</taxon>
        <taxon>Actinomycetes</taxon>
        <taxon>Mycobacteriales</taxon>
        <taxon>Mycobacteriaceae</taxon>
        <taxon>Mycobacterium</taxon>
    </lineage>
</organism>
<protein>
    <submittedName>
        <fullName evidence="2">Uncharacterized protein</fullName>
    </submittedName>
</protein>
<accession>A0A1V3WP46</accession>
<gene>
    <name evidence="2" type="ORF">BZL30_7006</name>
</gene>
<dbReference type="AlphaFoldDB" id="A0A1V3WP46"/>